<proteinExistence type="predicted"/>
<gene>
    <name evidence="1" type="ORF">OCTVUL_1B001836</name>
</gene>
<dbReference type="AlphaFoldDB" id="A0AA36BFC6"/>
<evidence type="ECO:0000313" key="2">
    <source>
        <dbReference type="Proteomes" id="UP001162480"/>
    </source>
</evidence>
<protein>
    <submittedName>
        <fullName evidence="1">Uncharacterized protein</fullName>
    </submittedName>
</protein>
<sequence>MYAYVGSNGSSGGGGGGGGGEEFYDTIKAKMKTNFNSNPSTDVFNSLECGDKGSSLKSLCPPTHIPRWSNCSHNYCVLPNNSIYKQCTAVVPPWRDTAVTKAAIPICLANNSLTDTYSRLECLI</sequence>
<evidence type="ECO:0000313" key="1">
    <source>
        <dbReference type="EMBL" id="CAI9733375.1"/>
    </source>
</evidence>
<keyword evidence="2" id="KW-1185">Reference proteome</keyword>
<organism evidence="1 2">
    <name type="scientific">Octopus vulgaris</name>
    <name type="common">Common octopus</name>
    <dbReference type="NCBI Taxonomy" id="6645"/>
    <lineage>
        <taxon>Eukaryota</taxon>
        <taxon>Metazoa</taxon>
        <taxon>Spiralia</taxon>
        <taxon>Lophotrochozoa</taxon>
        <taxon>Mollusca</taxon>
        <taxon>Cephalopoda</taxon>
        <taxon>Coleoidea</taxon>
        <taxon>Octopodiformes</taxon>
        <taxon>Octopoda</taxon>
        <taxon>Incirrata</taxon>
        <taxon>Octopodidae</taxon>
        <taxon>Octopus</taxon>
    </lineage>
</organism>
<dbReference type="Proteomes" id="UP001162480">
    <property type="component" value="Chromosome 14"/>
</dbReference>
<reference evidence="1" key="1">
    <citation type="submission" date="2023-08" db="EMBL/GenBank/DDBJ databases">
        <authorList>
            <person name="Alioto T."/>
            <person name="Alioto T."/>
            <person name="Gomez Garrido J."/>
        </authorList>
    </citation>
    <scope>NUCLEOTIDE SEQUENCE</scope>
</reference>
<dbReference type="EMBL" id="OX597827">
    <property type="protein sequence ID" value="CAI9733375.1"/>
    <property type="molecule type" value="Genomic_DNA"/>
</dbReference>
<accession>A0AA36BFC6</accession>
<name>A0AA36BFC6_OCTVU</name>